<organism evidence="2 3">
    <name type="scientific">Sphingomonas oryzagri</name>
    <dbReference type="NCBI Taxonomy" id="3042314"/>
    <lineage>
        <taxon>Bacteria</taxon>
        <taxon>Pseudomonadati</taxon>
        <taxon>Pseudomonadota</taxon>
        <taxon>Alphaproteobacteria</taxon>
        <taxon>Sphingomonadales</taxon>
        <taxon>Sphingomonadaceae</taxon>
        <taxon>Sphingomonas</taxon>
    </lineage>
</organism>
<evidence type="ECO:0000313" key="2">
    <source>
        <dbReference type="EMBL" id="MDH7639520.1"/>
    </source>
</evidence>
<reference evidence="2" key="1">
    <citation type="submission" date="2023-04" db="EMBL/GenBank/DDBJ databases">
        <title>Sphingomonas sp. MAHUQ-71 isolated from rice field.</title>
        <authorList>
            <person name="Huq M.A."/>
        </authorList>
    </citation>
    <scope>NUCLEOTIDE SEQUENCE</scope>
    <source>
        <strain evidence="2">MAHUQ-71</strain>
    </source>
</reference>
<dbReference type="EMBL" id="JARYGZ010000001">
    <property type="protein sequence ID" value="MDH7639520.1"/>
    <property type="molecule type" value="Genomic_DNA"/>
</dbReference>
<sequence>MVPFGNGEIGLRRPAARAGAAGRGHVRQIAPAIVVLAVLMLIGRGVAVTLGSPLLAIVAVGMTFLIGVAVFGAVDSNRH</sequence>
<keyword evidence="3" id="KW-1185">Reference proteome</keyword>
<evidence type="ECO:0000256" key="1">
    <source>
        <dbReference type="SAM" id="Phobius"/>
    </source>
</evidence>
<dbReference type="RefSeq" id="WP_281044786.1">
    <property type="nucleotide sequence ID" value="NZ_JARYGZ010000001.1"/>
</dbReference>
<evidence type="ECO:0000313" key="3">
    <source>
        <dbReference type="Proteomes" id="UP001160625"/>
    </source>
</evidence>
<accession>A0ABT6N2K2</accession>
<name>A0ABT6N2K2_9SPHN</name>
<comment type="caution">
    <text evidence="2">The sequence shown here is derived from an EMBL/GenBank/DDBJ whole genome shotgun (WGS) entry which is preliminary data.</text>
</comment>
<keyword evidence="1" id="KW-0472">Membrane</keyword>
<gene>
    <name evidence="2" type="ORF">QGN17_12345</name>
</gene>
<keyword evidence="1" id="KW-1133">Transmembrane helix</keyword>
<feature type="transmembrane region" description="Helical" evidence="1">
    <location>
        <begin position="54"/>
        <end position="74"/>
    </location>
</feature>
<protein>
    <submittedName>
        <fullName evidence="2">Uncharacterized protein</fullName>
    </submittedName>
</protein>
<keyword evidence="1" id="KW-0812">Transmembrane</keyword>
<feature type="transmembrane region" description="Helical" evidence="1">
    <location>
        <begin position="29"/>
        <end position="48"/>
    </location>
</feature>
<proteinExistence type="predicted"/>
<dbReference type="Proteomes" id="UP001160625">
    <property type="component" value="Unassembled WGS sequence"/>
</dbReference>